<keyword evidence="3" id="KW-1185">Reference proteome</keyword>
<protein>
    <submittedName>
        <fullName evidence="2">Uncharacterized protein</fullName>
    </submittedName>
</protein>
<feature type="transmembrane region" description="Helical" evidence="1">
    <location>
        <begin position="21"/>
        <end position="40"/>
    </location>
</feature>
<keyword evidence="1" id="KW-1133">Transmembrane helix</keyword>
<dbReference type="HOGENOM" id="CLU_2046832_0_0_5"/>
<dbReference type="KEGG" id="pzu:PHZ_c1497"/>
<evidence type="ECO:0000313" key="2">
    <source>
        <dbReference type="EMBL" id="ACG77908.1"/>
    </source>
</evidence>
<dbReference type="OrthoDB" id="8239048at2"/>
<evidence type="ECO:0000256" key="1">
    <source>
        <dbReference type="SAM" id="Phobius"/>
    </source>
</evidence>
<dbReference type="Proteomes" id="UP000001868">
    <property type="component" value="Chromosome"/>
</dbReference>
<accession>B4RAA1</accession>
<evidence type="ECO:0000313" key="3">
    <source>
        <dbReference type="Proteomes" id="UP000001868"/>
    </source>
</evidence>
<proteinExistence type="predicted"/>
<dbReference type="eggNOG" id="ENOG5033MV9">
    <property type="taxonomic scope" value="Bacteria"/>
</dbReference>
<reference evidence="2 3" key="1">
    <citation type="journal article" date="2008" name="BMC Genomics">
        <title>Complete genome of Phenylobacterium zucineum - a novel facultative intracellular bacterium isolated from human erythroleukemia cell line K562.</title>
        <authorList>
            <person name="Luo Y."/>
            <person name="Xu X."/>
            <person name="Ding Z."/>
            <person name="Liu Z."/>
            <person name="Zhang B."/>
            <person name="Yan Z."/>
            <person name="Sun J."/>
            <person name="Hu S."/>
            <person name="Hu X."/>
        </authorList>
    </citation>
    <scope>NUCLEOTIDE SEQUENCE [LARGE SCALE GENOMIC DNA]</scope>
    <source>
        <strain evidence="2 3">HLK1</strain>
    </source>
</reference>
<name>B4RAA1_PHEZH</name>
<gene>
    <name evidence="2" type="ordered locus">PHZ_c1497</name>
</gene>
<dbReference type="EMBL" id="CP000747">
    <property type="protein sequence ID" value="ACG77908.1"/>
    <property type="molecule type" value="Genomic_DNA"/>
</dbReference>
<sequence length="128" mass="13834">MASHDQAAPRSRDFLARPLSAILWWGLPLAAGWSADFLPITQTATTLVWTAALAWMGAGCTLNARRCHRLHCYVSAPVLFLGAIGTLAAALGFAPFGPHTASYVIHTTLVLALSTFLVEPVWGKYRSR</sequence>
<dbReference type="RefSeq" id="WP_012522051.1">
    <property type="nucleotide sequence ID" value="NC_011144.1"/>
</dbReference>
<feature type="transmembrane region" description="Helical" evidence="1">
    <location>
        <begin position="46"/>
        <end position="64"/>
    </location>
</feature>
<keyword evidence="1" id="KW-0472">Membrane</keyword>
<dbReference type="STRING" id="450851.PHZ_c1497"/>
<feature type="transmembrane region" description="Helical" evidence="1">
    <location>
        <begin position="76"/>
        <end position="97"/>
    </location>
</feature>
<dbReference type="AlphaFoldDB" id="B4RAA1"/>
<feature type="transmembrane region" description="Helical" evidence="1">
    <location>
        <begin position="103"/>
        <end position="122"/>
    </location>
</feature>
<keyword evidence="1" id="KW-0812">Transmembrane</keyword>
<organism evidence="2 3">
    <name type="scientific">Phenylobacterium zucineum (strain HLK1)</name>
    <dbReference type="NCBI Taxonomy" id="450851"/>
    <lineage>
        <taxon>Bacteria</taxon>
        <taxon>Pseudomonadati</taxon>
        <taxon>Pseudomonadota</taxon>
        <taxon>Alphaproteobacteria</taxon>
        <taxon>Caulobacterales</taxon>
        <taxon>Caulobacteraceae</taxon>
        <taxon>Phenylobacterium</taxon>
    </lineage>
</organism>